<gene>
    <name evidence="2" type="ORF">HJG59_010004</name>
</gene>
<dbReference type="EMBL" id="JACASF010000021">
    <property type="protein sequence ID" value="KAF6407382.1"/>
    <property type="molecule type" value="Genomic_DNA"/>
</dbReference>
<evidence type="ECO:0000256" key="1">
    <source>
        <dbReference type="SAM" id="MobiDB-lite"/>
    </source>
</evidence>
<protein>
    <submittedName>
        <fullName evidence="2">Uncharacterized protein</fullName>
    </submittedName>
</protein>
<keyword evidence="3" id="KW-1185">Reference proteome</keyword>
<dbReference type="Proteomes" id="UP000550707">
    <property type="component" value="Unassembled WGS sequence"/>
</dbReference>
<dbReference type="AlphaFoldDB" id="A0A7J8C986"/>
<dbReference type="InParanoid" id="A0A7J8C986"/>
<reference evidence="2 3" key="1">
    <citation type="journal article" date="2020" name="Nature">
        <title>Six reference-quality genomes reveal evolution of bat adaptations.</title>
        <authorList>
            <person name="Jebb D."/>
            <person name="Huang Z."/>
            <person name="Pippel M."/>
            <person name="Hughes G.M."/>
            <person name="Lavrichenko K."/>
            <person name="Devanna P."/>
            <person name="Winkler S."/>
            <person name="Jermiin L.S."/>
            <person name="Skirmuntt E.C."/>
            <person name="Katzourakis A."/>
            <person name="Burkitt-Gray L."/>
            <person name="Ray D.A."/>
            <person name="Sullivan K.A.M."/>
            <person name="Roscito J.G."/>
            <person name="Kirilenko B.M."/>
            <person name="Davalos L.M."/>
            <person name="Corthals A.P."/>
            <person name="Power M.L."/>
            <person name="Jones G."/>
            <person name="Ransome R.D."/>
            <person name="Dechmann D.K.N."/>
            <person name="Locatelli A.G."/>
            <person name="Puechmaille S.J."/>
            <person name="Fedrigo O."/>
            <person name="Jarvis E.D."/>
            <person name="Hiller M."/>
            <person name="Vernes S.C."/>
            <person name="Myers E.W."/>
            <person name="Teeling E.C."/>
        </authorList>
    </citation>
    <scope>NUCLEOTIDE SEQUENCE [LARGE SCALE GENOMIC DNA]</scope>
    <source>
        <strain evidence="2">MMolMol1</strain>
        <tissue evidence="2">Muscle</tissue>
    </source>
</reference>
<comment type="caution">
    <text evidence="2">The sequence shown here is derived from an EMBL/GenBank/DDBJ whole genome shotgun (WGS) entry which is preliminary data.</text>
</comment>
<evidence type="ECO:0000313" key="2">
    <source>
        <dbReference type="EMBL" id="KAF6407382.1"/>
    </source>
</evidence>
<name>A0A7J8C986_MOLMO</name>
<feature type="region of interest" description="Disordered" evidence="1">
    <location>
        <begin position="63"/>
        <end position="94"/>
    </location>
</feature>
<evidence type="ECO:0000313" key="3">
    <source>
        <dbReference type="Proteomes" id="UP000550707"/>
    </source>
</evidence>
<sequence length="170" mass="19521">MAFFFLYFRDPGKEITWKHFGQYHLGSARSPVSWCWQAPAAPHPQPHPDAAWLVRAPGAHCLRGRRGQGGPSRSCAAAGSEQPKPSRKRRVEGSPSLLQDYRRLQQTAQGDGHSHRYRSVGRSLYIWSVNFVQCAKTLQWGENRLFNNWGWNSWMSTCERLKLDPIQYPI</sequence>
<organism evidence="2 3">
    <name type="scientific">Molossus molossus</name>
    <name type="common">Pallas' mastiff bat</name>
    <name type="synonym">Vespertilio molossus</name>
    <dbReference type="NCBI Taxonomy" id="27622"/>
    <lineage>
        <taxon>Eukaryota</taxon>
        <taxon>Metazoa</taxon>
        <taxon>Chordata</taxon>
        <taxon>Craniata</taxon>
        <taxon>Vertebrata</taxon>
        <taxon>Euteleostomi</taxon>
        <taxon>Mammalia</taxon>
        <taxon>Eutheria</taxon>
        <taxon>Laurasiatheria</taxon>
        <taxon>Chiroptera</taxon>
        <taxon>Yangochiroptera</taxon>
        <taxon>Molossidae</taxon>
        <taxon>Molossus</taxon>
    </lineage>
</organism>
<accession>A0A7J8C986</accession>
<proteinExistence type="predicted"/>